<sequence>MIMKVQHECLFLLTCCMILMFDSIVGDECRRPMGLQSGAVRDAQLSARCIATSPLYAWAFQARLNNASSEATSGAWVACDANRTGLFLQVDFLKVRNVSGLMTQGQNGMYTASYQLVYSMDGQRWSMYQDEDATTKVFDGNTDDVGTVTQYFDQGPITARYIRILPLTYGGGNFALRLEILGCAWCDADSPCIAPAVCEDLVDDYECHCTPDCMQGKNCQLDYCGTGTMPSSEYQPSSTEIMTTAAKSCASGLQPWERALIVIFTICPLAALAVVLTFLTQR</sequence>
<dbReference type="PROSITE" id="PS50022">
    <property type="entry name" value="FA58C_3"/>
    <property type="match status" value="1"/>
</dbReference>
<keyword evidence="1" id="KW-0472">Membrane</keyword>
<feature type="transmembrane region" description="Helical" evidence="1">
    <location>
        <begin position="259"/>
        <end position="279"/>
    </location>
</feature>
<dbReference type="PANTHER" id="PTHR24543">
    <property type="entry name" value="MULTICOPPER OXIDASE-RELATED"/>
    <property type="match status" value="1"/>
</dbReference>
<dbReference type="Gene3D" id="2.60.120.260">
    <property type="entry name" value="Galactose-binding domain-like"/>
    <property type="match status" value="1"/>
</dbReference>
<dbReference type="OMA" id="YLRLQYQ"/>
<feature type="signal peptide" evidence="2">
    <location>
        <begin position="1"/>
        <end position="26"/>
    </location>
</feature>
<evidence type="ECO:0000256" key="2">
    <source>
        <dbReference type="SAM" id="SignalP"/>
    </source>
</evidence>
<dbReference type="SMART" id="SM00231">
    <property type="entry name" value="FA58C"/>
    <property type="match status" value="1"/>
</dbReference>
<evidence type="ECO:0000259" key="3">
    <source>
        <dbReference type="PROSITE" id="PS50022"/>
    </source>
</evidence>
<dbReference type="CDD" id="cd00054">
    <property type="entry name" value="EGF_CA"/>
    <property type="match status" value="1"/>
</dbReference>
<dbReference type="CDD" id="cd00057">
    <property type="entry name" value="FA58C"/>
    <property type="match status" value="1"/>
</dbReference>
<keyword evidence="2" id="KW-0732">Signal</keyword>
<protein>
    <submittedName>
        <fullName evidence="5">Lactadherin-like isoform X2</fullName>
    </submittedName>
</protein>
<keyword evidence="1" id="KW-1133">Transmembrane helix</keyword>
<feature type="chain" id="PRO_5039914463" evidence="2">
    <location>
        <begin position="27"/>
        <end position="282"/>
    </location>
</feature>
<organism evidence="4 5">
    <name type="scientific">Branchiostoma floridae</name>
    <name type="common">Florida lancelet</name>
    <name type="synonym">Amphioxus</name>
    <dbReference type="NCBI Taxonomy" id="7739"/>
    <lineage>
        <taxon>Eukaryota</taxon>
        <taxon>Metazoa</taxon>
        <taxon>Chordata</taxon>
        <taxon>Cephalochordata</taxon>
        <taxon>Leptocardii</taxon>
        <taxon>Amphioxiformes</taxon>
        <taxon>Branchiostomatidae</taxon>
        <taxon>Branchiostoma</taxon>
    </lineage>
</organism>
<dbReference type="Proteomes" id="UP000001554">
    <property type="component" value="Chromosome 11"/>
</dbReference>
<name>A0A9J7LZM0_BRAFL</name>
<reference evidence="5" key="2">
    <citation type="submission" date="2025-08" db="UniProtKB">
        <authorList>
            <consortium name="RefSeq"/>
        </authorList>
    </citation>
    <scope>IDENTIFICATION</scope>
    <source>
        <strain evidence="5">S238N-H82</strain>
        <tissue evidence="5">Testes</tissue>
    </source>
</reference>
<keyword evidence="1" id="KW-0812">Transmembrane</keyword>
<keyword evidence="4" id="KW-1185">Reference proteome</keyword>
<reference evidence="4" key="1">
    <citation type="journal article" date="2020" name="Nat. Ecol. Evol.">
        <title>Deeply conserved synteny resolves early events in vertebrate evolution.</title>
        <authorList>
            <person name="Simakov O."/>
            <person name="Marletaz F."/>
            <person name="Yue J.X."/>
            <person name="O'Connell B."/>
            <person name="Jenkins J."/>
            <person name="Brandt A."/>
            <person name="Calef R."/>
            <person name="Tung C.H."/>
            <person name="Huang T.K."/>
            <person name="Schmutz J."/>
            <person name="Satoh N."/>
            <person name="Yu J.K."/>
            <person name="Putnam N.H."/>
            <person name="Green R.E."/>
            <person name="Rokhsar D.S."/>
        </authorList>
    </citation>
    <scope>NUCLEOTIDE SEQUENCE [LARGE SCALE GENOMIC DNA]</scope>
    <source>
        <strain evidence="4">S238N-H82</strain>
    </source>
</reference>
<dbReference type="Pfam" id="PF00754">
    <property type="entry name" value="F5_F8_type_C"/>
    <property type="match status" value="1"/>
</dbReference>
<proteinExistence type="predicted"/>
<dbReference type="AlphaFoldDB" id="A0A9J7LZM0"/>
<dbReference type="PROSITE" id="PS01286">
    <property type="entry name" value="FA58C_2"/>
    <property type="match status" value="1"/>
</dbReference>
<dbReference type="RefSeq" id="XP_035690415.1">
    <property type="nucleotide sequence ID" value="XM_035834522.1"/>
</dbReference>
<dbReference type="Gene3D" id="2.10.25.10">
    <property type="entry name" value="Laminin"/>
    <property type="match status" value="1"/>
</dbReference>
<dbReference type="PANTHER" id="PTHR24543:SF327">
    <property type="entry name" value="EGF-LIKE REPEAT AND DISCOIDIN I-LIKE DOMAIN-CONTAINING PROTEIN 3"/>
    <property type="match status" value="1"/>
</dbReference>
<evidence type="ECO:0000256" key="1">
    <source>
        <dbReference type="SAM" id="Phobius"/>
    </source>
</evidence>
<dbReference type="InterPro" id="IPR000421">
    <property type="entry name" value="FA58C"/>
</dbReference>
<feature type="domain" description="F5/8 type C" evidence="3">
    <location>
        <begin position="29"/>
        <end position="183"/>
    </location>
</feature>
<dbReference type="GeneID" id="118425581"/>
<evidence type="ECO:0000313" key="5">
    <source>
        <dbReference type="RefSeq" id="XP_035690415.1"/>
    </source>
</evidence>
<dbReference type="InterPro" id="IPR008979">
    <property type="entry name" value="Galactose-bd-like_sf"/>
</dbReference>
<accession>A0A9J7LZM0</accession>
<dbReference type="SUPFAM" id="SSF49785">
    <property type="entry name" value="Galactose-binding domain-like"/>
    <property type="match status" value="1"/>
</dbReference>
<evidence type="ECO:0000313" key="4">
    <source>
        <dbReference type="Proteomes" id="UP000001554"/>
    </source>
</evidence>
<gene>
    <name evidence="5" type="primary">LOC118425581</name>
</gene>